<accession>A0A9P1G6I4</accession>
<protein>
    <submittedName>
        <fullName evidence="3">Uncharacterized protein</fullName>
    </submittedName>
</protein>
<reference evidence="4" key="2">
    <citation type="submission" date="2024-04" db="EMBL/GenBank/DDBJ databases">
        <authorList>
            <person name="Chen Y."/>
            <person name="Shah S."/>
            <person name="Dougan E. K."/>
            <person name="Thang M."/>
            <person name="Chan C."/>
        </authorList>
    </citation>
    <scope>NUCLEOTIDE SEQUENCE [LARGE SCALE GENOMIC DNA]</scope>
</reference>
<sequence>MDGMQVPVPPGTKTGYSRASTRPTSATTACSDSPRSRPQRPLSARSTGSRDARNSACYEADFATNSWSDWQSAPSRPTSAKSQAGQVASTPQTARRLSNASGYEMIPVRADSARSTRTPEHHSLEEELSEPVLTRIPNSIATQLEKQVATAIGLRGRARLVPRLPRSVVSCKHGSDCCWRWLARAALEEIWGSSLATLSLAECVKKMKEEFAQLQADRRDFEAEQFRAKAAEETAARLQEELTECKVDGREFRVLEREHGRVQNETIELRTLAGKLDAQLELQRKQWHQEKEVMIQQATAETEQLRSRAESAEASAVQAQAVENDLRERVKELQQQVRELKSELQEDRNMKLKLMKKPGKKKPSAKRSASRRKSKSRSGTSPSKSRSKSRRRRG</sequence>
<feature type="region of interest" description="Disordered" evidence="2">
    <location>
        <begin position="341"/>
        <end position="394"/>
    </location>
</feature>
<evidence type="ECO:0000313" key="4">
    <source>
        <dbReference type="EMBL" id="CAL1152472.1"/>
    </source>
</evidence>
<dbReference type="AlphaFoldDB" id="A0A9P1G6I4"/>
<organism evidence="3">
    <name type="scientific">Cladocopium goreaui</name>
    <dbReference type="NCBI Taxonomy" id="2562237"/>
    <lineage>
        <taxon>Eukaryota</taxon>
        <taxon>Sar</taxon>
        <taxon>Alveolata</taxon>
        <taxon>Dinophyceae</taxon>
        <taxon>Suessiales</taxon>
        <taxon>Symbiodiniaceae</taxon>
        <taxon>Cladocopium</taxon>
    </lineage>
</organism>
<evidence type="ECO:0000256" key="1">
    <source>
        <dbReference type="SAM" id="Coils"/>
    </source>
</evidence>
<feature type="compositionally biased region" description="Basic residues" evidence="2">
    <location>
        <begin position="351"/>
        <end position="376"/>
    </location>
</feature>
<evidence type="ECO:0000313" key="3">
    <source>
        <dbReference type="EMBL" id="CAI3999097.1"/>
    </source>
</evidence>
<reference evidence="3" key="1">
    <citation type="submission" date="2022-10" db="EMBL/GenBank/DDBJ databases">
        <authorList>
            <person name="Chen Y."/>
            <person name="Dougan E. K."/>
            <person name="Chan C."/>
            <person name="Rhodes N."/>
            <person name="Thang M."/>
        </authorList>
    </citation>
    <scope>NUCLEOTIDE SEQUENCE</scope>
</reference>
<feature type="compositionally biased region" description="Basic and acidic residues" evidence="2">
    <location>
        <begin position="111"/>
        <end position="125"/>
    </location>
</feature>
<evidence type="ECO:0000313" key="5">
    <source>
        <dbReference type="Proteomes" id="UP001152797"/>
    </source>
</evidence>
<dbReference type="EMBL" id="CAMXCT010002581">
    <property type="protein sequence ID" value="CAI3999097.1"/>
    <property type="molecule type" value="Genomic_DNA"/>
</dbReference>
<feature type="compositionally biased region" description="Basic and acidic residues" evidence="2">
    <location>
        <begin position="341"/>
        <end position="350"/>
    </location>
</feature>
<feature type="compositionally biased region" description="Low complexity" evidence="2">
    <location>
        <begin position="17"/>
        <end position="31"/>
    </location>
</feature>
<proteinExistence type="predicted"/>
<dbReference type="OrthoDB" id="435710at2759"/>
<feature type="compositionally biased region" description="Basic residues" evidence="2">
    <location>
        <begin position="385"/>
        <end position="394"/>
    </location>
</feature>
<feature type="coiled-coil region" evidence="1">
    <location>
        <begin position="204"/>
        <end position="248"/>
    </location>
</feature>
<feature type="compositionally biased region" description="Polar residues" evidence="2">
    <location>
        <begin position="67"/>
        <end position="101"/>
    </location>
</feature>
<feature type="region of interest" description="Disordered" evidence="2">
    <location>
        <begin position="67"/>
        <end position="128"/>
    </location>
</feature>
<gene>
    <name evidence="3" type="ORF">C1SCF055_LOCUS25343</name>
</gene>
<dbReference type="EMBL" id="CAMXCT020002581">
    <property type="protein sequence ID" value="CAL1152472.1"/>
    <property type="molecule type" value="Genomic_DNA"/>
</dbReference>
<comment type="caution">
    <text evidence="3">The sequence shown here is derived from an EMBL/GenBank/DDBJ whole genome shotgun (WGS) entry which is preliminary data.</text>
</comment>
<dbReference type="Proteomes" id="UP001152797">
    <property type="component" value="Unassembled WGS sequence"/>
</dbReference>
<dbReference type="EMBL" id="CAMXCT030002581">
    <property type="protein sequence ID" value="CAL4786409.1"/>
    <property type="molecule type" value="Genomic_DNA"/>
</dbReference>
<name>A0A9P1G6I4_9DINO</name>
<feature type="region of interest" description="Disordered" evidence="2">
    <location>
        <begin position="1"/>
        <end position="54"/>
    </location>
</feature>
<keyword evidence="5" id="KW-1185">Reference proteome</keyword>
<evidence type="ECO:0000256" key="2">
    <source>
        <dbReference type="SAM" id="MobiDB-lite"/>
    </source>
</evidence>
<keyword evidence="1" id="KW-0175">Coiled coil</keyword>